<dbReference type="EMBL" id="LPXL01000047">
    <property type="protein sequence ID" value="KZC98798.1"/>
    <property type="molecule type" value="Genomic_DNA"/>
</dbReference>
<accession>A0ABR5XYD7</accession>
<proteinExistence type="predicted"/>
<evidence type="ECO:0000313" key="3">
    <source>
        <dbReference type="EMBL" id="KZC98798.1"/>
    </source>
</evidence>
<evidence type="ECO:0000256" key="1">
    <source>
        <dbReference type="SAM" id="Coils"/>
    </source>
</evidence>
<name>A0ABR5XYD7_9PROT</name>
<dbReference type="Proteomes" id="UP000076167">
    <property type="component" value="Unassembled WGS sequence"/>
</dbReference>
<evidence type="ECO:0000313" key="4">
    <source>
        <dbReference type="Proteomes" id="UP000076167"/>
    </source>
</evidence>
<keyword evidence="4" id="KW-1185">Reference proteome</keyword>
<feature type="compositionally biased region" description="Basic and acidic residues" evidence="2">
    <location>
        <begin position="222"/>
        <end position="236"/>
    </location>
</feature>
<feature type="region of interest" description="Disordered" evidence="2">
    <location>
        <begin position="222"/>
        <end position="252"/>
    </location>
</feature>
<feature type="compositionally biased region" description="Polar residues" evidence="2">
    <location>
        <begin position="243"/>
        <end position="252"/>
    </location>
</feature>
<evidence type="ECO:0000256" key="2">
    <source>
        <dbReference type="SAM" id="MobiDB-lite"/>
    </source>
</evidence>
<dbReference type="NCBIfam" id="NF010448">
    <property type="entry name" value="PRK13874.1"/>
    <property type="match status" value="1"/>
</dbReference>
<keyword evidence="1" id="KW-0175">Coiled coil</keyword>
<comment type="caution">
    <text evidence="3">The sequence shown here is derived from an EMBL/GenBank/DDBJ whole genome shotgun (WGS) entry which is preliminary data.</text>
</comment>
<organism evidence="3 4">
    <name type="scientific">Thalassospira xiamenensis</name>
    <dbReference type="NCBI Taxonomy" id="220697"/>
    <lineage>
        <taxon>Bacteria</taxon>
        <taxon>Pseudomonadati</taxon>
        <taxon>Pseudomonadota</taxon>
        <taxon>Alphaproteobacteria</taxon>
        <taxon>Rhodospirillales</taxon>
        <taxon>Thalassospiraceae</taxon>
        <taxon>Thalassospira</taxon>
    </lineage>
</organism>
<gene>
    <name evidence="3" type="ORF">AUP40_21980</name>
</gene>
<protein>
    <submittedName>
        <fullName evidence="3">Conjugal transfer protein TrbJ</fullName>
    </submittedName>
</protein>
<reference evidence="3 4" key="1">
    <citation type="submission" date="2015-12" db="EMBL/GenBank/DDBJ databases">
        <title>Genome sequence of Thalassospira xiamenensis MCCC 1A03005.</title>
        <authorList>
            <person name="Lu L."/>
            <person name="Lai Q."/>
            <person name="Shao Z."/>
            <person name="Qian P."/>
        </authorList>
    </citation>
    <scope>NUCLEOTIDE SEQUENCE [LARGE SCALE GENOMIC DNA]</scope>
    <source>
        <strain evidence="3 4">MCCC 1A03005</strain>
    </source>
</reference>
<sequence>MGRGSDRAIFPNRRSLMKRIMSKALPFIMPVLFWSHVALAAWPVFDATNFAQNILQASRVLEQINNQIRSLQNQATMLQNMARNLERLDYSSASQMMSALDRIDGLMMQADGIGFDVAELDLQLARQYPDSYEETLRASDVATAARERWQNTMDAYRKSLRLQAGIAGNIQQDRQLLNDLVARSQGAPGALAAQQTANQLLALSTKQQMQIQSMLIAQQRAETQDRARKAQSEESGRALTQRFLGTSSVYDE</sequence>
<dbReference type="InterPro" id="IPR014147">
    <property type="entry name" value="T4SS_TrbJ"/>
</dbReference>
<dbReference type="NCBIfam" id="TIGR02780">
    <property type="entry name" value="TrbJ_Ti"/>
    <property type="match status" value="1"/>
</dbReference>
<feature type="coiled-coil region" evidence="1">
    <location>
        <begin position="54"/>
        <end position="88"/>
    </location>
</feature>